<dbReference type="NCBIfam" id="TIGR00798">
    <property type="entry name" value="mtc"/>
    <property type="match status" value="1"/>
</dbReference>
<comment type="subcellular location">
    <subcellularLocation>
        <location evidence="1 9">Mitochondrion membrane</location>
        <topology evidence="1 9">Multi-pass membrane protein</topology>
    </subcellularLocation>
</comment>
<reference evidence="10 11" key="1">
    <citation type="submission" date="2019-01" db="EMBL/GenBank/DDBJ databases">
        <title>A chromosome-scale genome assembly of the yellow perch, Perca flavescens.</title>
        <authorList>
            <person name="Feron R."/>
            <person name="Morvezen R."/>
            <person name="Bestin A."/>
            <person name="Haffray P."/>
            <person name="Klopp C."/>
            <person name="Zahm M."/>
            <person name="Cabau C."/>
            <person name="Roques C."/>
            <person name="Donnadieu C."/>
            <person name="Bouchez O."/>
            <person name="Christie M."/>
            <person name="Larson W."/>
            <person name="Guiguen Y."/>
        </authorList>
    </citation>
    <scope>NUCLEOTIDE SEQUENCE [LARGE SCALE GENOMIC DNA]</scope>
    <source>
        <strain evidence="10">YP-PL-M2</strain>
        <tissue evidence="10">Blood</tissue>
    </source>
</reference>
<comment type="caution">
    <text evidence="10">The sequence shown here is derived from an EMBL/GenBank/DDBJ whole genome shotgun (WGS) entry which is preliminary data.</text>
</comment>
<keyword evidence="7 9" id="KW-0496">Mitochondrion</keyword>
<evidence type="ECO:0000256" key="1">
    <source>
        <dbReference type="ARBA" id="ARBA00004225"/>
    </source>
</evidence>
<keyword evidence="4 9" id="KW-0812">Transmembrane</keyword>
<dbReference type="Pfam" id="PF03820">
    <property type="entry name" value="SFXNs"/>
    <property type="match status" value="1"/>
</dbReference>
<dbReference type="GO" id="GO:0005743">
    <property type="term" value="C:mitochondrial inner membrane"/>
    <property type="evidence" value="ECO:0007669"/>
    <property type="project" value="TreeGrafter"/>
</dbReference>
<evidence type="ECO:0000313" key="11">
    <source>
        <dbReference type="Proteomes" id="UP000295070"/>
    </source>
</evidence>
<evidence type="ECO:0000256" key="9">
    <source>
        <dbReference type="RuleBase" id="RU362000"/>
    </source>
</evidence>
<dbReference type="EMBL" id="SCKG01000010">
    <property type="protein sequence ID" value="TDH07411.1"/>
    <property type="molecule type" value="Genomic_DNA"/>
</dbReference>
<dbReference type="PANTHER" id="PTHR11153">
    <property type="entry name" value="SIDEROFLEXIN"/>
    <property type="match status" value="1"/>
</dbReference>
<feature type="transmembrane region" description="Helical" evidence="9">
    <location>
        <begin position="238"/>
        <end position="259"/>
    </location>
</feature>
<comment type="similarity">
    <text evidence="2 9">Belongs to the sideroflexin family.</text>
</comment>
<keyword evidence="6 9" id="KW-1133">Transmembrane helix</keyword>
<comment type="caution">
    <text evidence="9">Lacks conserved residue(s) required for the propagation of feature annotation.</text>
</comment>
<proteinExistence type="inferred from homology"/>
<evidence type="ECO:0000256" key="5">
    <source>
        <dbReference type="ARBA" id="ARBA00022970"/>
    </source>
</evidence>
<dbReference type="GO" id="GO:0015137">
    <property type="term" value="F:citrate transmembrane transporter activity"/>
    <property type="evidence" value="ECO:0007669"/>
    <property type="project" value="TreeGrafter"/>
</dbReference>
<evidence type="ECO:0000256" key="2">
    <source>
        <dbReference type="ARBA" id="ARBA00005974"/>
    </source>
</evidence>
<dbReference type="AlphaFoldDB" id="A0A484CWV8"/>
<name>A0A484CWV8_PERFV</name>
<keyword evidence="5" id="KW-0029">Amino-acid transport</keyword>
<organism evidence="10 11">
    <name type="scientific">Perca flavescens</name>
    <name type="common">American yellow perch</name>
    <name type="synonym">Morone flavescens</name>
    <dbReference type="NCBI Taxonomy" id="8167"/>
    <lineage>
        <taxon>Eukaryota</taxon>
        <taxon>Metazoa</taxon>
        <taxon>Chordata</taxon>
        <taxon>Craniata</taxon>
        <taxon>Vertebrata</taxon>
        <taxon>Euteleostomi</taxon>
        <taxon>Actinopterygii</taxon>
        <taxon>Neopterygii</taxon>
        <taxon>Teleostei</taxon>
        <taxon>Neoteleostei</taxon>
        <taxon>Acanthomorphata</taxon>
        <taxon>Eupercaria</taxon>
        <taxon>Perciformes</taxon>
        <taxon>Percoidei</taxon>
        <taxon>Percidae</taxon>
        <taxon>Percinae</taxon>
        <taxon>Perca</taxon>
    </lineage>
</organism>
<evidence type="ECO:0000256" key="6">
    <source>
        <dbReference type="ARBA" id="ARBA00022989"/>
    </source>
</evidence>
<accession>A0A484CWV8</accession>
<dbReference type="STRING" id="8167.A0A484CWV8"/>
<protein>
    <recommendedName>
        <fullName evidence="9">Sidoreflexin</fullName>
    </recommendedName>
</protein>
<sequence>MAESSACPAFQLGRPRYEQGSFLGRLRHFVDIIDPSTLFVSEKRLKECMKLLDDYKHGELPPGVSDLQLWEAQKIKQAIIHPDTGEKIFMPFRMSGYVPFGTPIVIGLLLPNQTVVSTIIWQWLNQSHNACVNYANRNATKPTPTSKFLQGYVGAVTSAVSIAVGLNVLIQKANKLSPATRMIIQRLIPFPAVASANICNVGLMRHNELSEGIDVLDSNGNVVGSSKIAARHAITETAFTRVVLPMPIFVLPPIIMSYLERLRFLQSNRRLLLPIHSLVCLVTFGLSLPVAISLFPQMSQIEVSCLEPEIAMATDCKVVTYNKGL</sequence>
<evidence type="ECO:0000313" key="10">
    <source>
        <dbReference type="EMBL" id="TDH07411.1"/>
    </source>
</evidence>
<evidence type="ECO:0000256" key="8">
    <source>
        <dbReference type="ARBA" id="ARBA00023136"/>
    </source>
</evidence>
<evidence type="ECO:0000256" key="4">
    <source>
        <dbReference type="ARBA" id="ARBA00022692"/>
    </source>
</evidence>
<keyword evidence="11" id="KW-1185">Reference proteome</keyword>
<gene>
    <name evidence="10" type="ORF">EPR50_G00105770</name>
</gene>
<dbReference type="GO" id="GO:1990542">
    <property type="term" value="P:mitochondrial transmembrane transport"/>
    <property type="evidence" value="ECO:0007669"/>
    <property type="project" value="TreeGrafter"/>
</dbReference>
<keyword evidence="3" id="KW-0813">Transport</keyword>
<dbReference type="InterPro" id="IPR004686">
    <property type="entry name" value="Mtc"/>
</dbReference>
<evidence type="ECO:0000256" key="3">
    <source>
        <dbReference type="ARBA" id="ARBA00022448"/>
    </source>
</evidence>
<dbReference type="GO" id="GO:0006865">
    <property type="term" value="P:amino acid transport"/>
    <property type="evidence" value="ECO:0007669"/>
    <property type="project" value="UniProtKB-KW"/>
</dbReference>
<feature type="transmembrane region" description="Helical" evidence="9">
    <location>
        <begin position="271"/>
        <end position="295"/>
    </location>
</feature>
<dbReference type="Proteomes" id="UP000295070">
    <property type="component" value="Chromosome 10"/>
</dbReference>
<dbReference type="GO" id="GO:0015075">
    <property type="term" value="F:monoatomic ion transmembrane transporter activity"/>
    <property type="evidence" value="ECO:0007669"/>
    <property type="project" value="InterPro"/>
</dbReference>
<dbReference type="PANTHER" id="PTHR11153:SF17">
    <property type="entry name" value="SIDEROFLEXIN-5"/>
    <property type="match status" value="1"/>
</dbReference>
<evidence type="ECO:0000256" key="7">
    <source>
        <dbReference type="ARBA" id="ARBA00023128"/>
    </source>
</evidence>
<keyword evidence="8 9" id="KW-0472">Membrane</keyword>